<organism evidence="1 2">
    <name type="scientific">Trifolium medium</name>
    <dbReference type="NCBI Taxonomy" id="97028"/>
    <lineage>
        <taxon>Eukaryota</taxon>
        <taxon>Viridiplantae</taxon>
        <taxon>Streptophyta</taxon>
        <taxon>Embryophyta</taxon>
        <taxon>Tracheophyta</taxon>
        <taxon>Spermatophyta</taxon>
        <taxon>Magnoliopsida</taxon>
        <taxon>eudicotyledons</taxon>
        <taxon>Gunneridae</taxon>
        <taxon>Pentapetalae</taxon>
        <taxon>rosids</taxon>
        <taxon>fabids</taxon>
        <taxon>Fabales</taxon>
        <taxon>Fabaceae</taxon>
        <taxon>Papilionoideae</taxon>
        <taxon>50 kb inversion clade</taxon>
        <taxon>NPAAA clade</taxon>
        <taxon>Hologalegina</taxon>
        <taxon>IRL clade</taxon>
        <taxon>Trifolieae</taxon>
        <taxon>Trifolium</taxon>
    </lineage>
</organism>
<evidence type="ECO:0000313" key="1">
    <source>
        <dbReference type="EMBL" id="MCI44967.1"/>
    </source>
</evidence>
<reference evidence="1 2" key="1">
    <citation type="journal article" date="2018" name="Front. Plant Sci.">
        <title>Red Clover (Trifolium pratense) and Zigzag Clover (T. medium) - A Picture of Genomic Similarities and Differences.</title>
        <authorList>
            <person name="Dluhosova J."/>
            <person name="Istvanek J."/>
            <person name="Nedelnik J."/>
            <person name="Repkova J."/>
        </authorList>
    </citation>
    <scope>NUCLEOTIDE SEQUENCE [LARGE SCALE GENOMIC DNA]</scope>
    <source>
        <strain evidence="2">cv. 10/8</strain>
        <tissue evidence="1">Leaf</tissue>
    </source>
</reference>
<sequence length="39" mass="4228">MLASLIQKVNQEIEKPFDIGGIGLNTEEKQDIEANLNGG</sequence>
<dbReference type="EMBL" id="LXQA010337761">
    <property type="protein sequence ID" value="MCI44967.1"/>
    <property type="molecule type" value="Genomic_DNA"/>
</dbReference>
<dbReference type="AlphaFoldDB" id="A0A392S982"/>
<dbReference type="Proteomes" id="UP000265520">
    <property type="component" value="Unassembled WGS sequence"/>
</dbReference>
<feature type="non-terminal residue" evidence="1">
    <location>
        <position position="39"/>
    </location>
</feature>
<name>A0A392S982_9FABA</name>
<proteinExistence type="predicted"/>
<protein>
    <submittedName>
        <fullName evidence="1">Uncharacterized protein</fullName>
    </submittedName>
</protein>
<evidence type="ECO:0000313" key="2">
    <source>
        <dbReference type="Proteomes" id="UP000265520"/>
    </source>
</evidence>
<keyword evidence="2" id="KW-1185">Reference proteome</keyword>
<accession>A0A392S982</accession>
<comment type="caution">
    <text evidence="1">The sequence shown here is derived from an EMBL/GenBank/DDBJ whole genome shotgun (WGS) entry which is preliminary data.</text>
</comment>